<feature type="compositionally biased region" description="Basic and acidic residues" evidence="1">
    <location>
        <begin position="61"/>
        <end position="73"/>
    </location>
</feature>
<evidence type="ECO:0000313" key="2">
    <source>
        <dbReference type="EMBL" id="KAK5689482.1"/>
    </source>
</evidence>
<evidence type="ECO:0000256" key="1">
    <source>
        <dbReference type="SAM" id="MobiDB-lite"/>
    </source>
</evidence>
<feature type="compositionally biased region" description="Polar residues" evidence="1">
    <location>
        <begin position="36"/>
        <end position="51"/>
    </location>
</feature>
<dbReference type="AlphaFoldDB" id="A0AAN7VX18"/>
<feature type="compositionally biased region" description="Basic and acidic residues" evidence="1">
    <location>
        <begin position="213"/>
        <end position="222"/>
    </location>
</feature>
<feature type="compositionally biased region" description="Basic and acidic residues" evidence="1">
    <location>
        <begin position="185"/>
        <end position="194"/>
    </location>
</feature>
<sequence length="257" mass="28171">MDAHSSTSSLPGTRPHTPPYTPYRSKAKRRHAHLASNPQSRASSVHPTETVSPPKKHAKRSNAEKDDTVRVEELAEQDAASMSDTEIVYPASFEDAASTANSDGDDELSSSDDDDKAVVEGSEDAGGLTRRMSRLHCTDDDGEAQFEQGRRQRRMSKRLGSRIFKRSHSQSMTEEAATEADADMVDDHDLEASRRRLRRRTRGPEGNAAASEEVPRSSHKDASTSAALPITPEQDGAPGSWLRRRDGEAMEVDGMSE</sequence>
<reference evidence="2" key="1">
    <citation type="submission" date="2023-08" db="EMBL/GenBank/DDBJ databases">
        <title>Black Yeasts Isolated from many extreme environments.</title>
        <authorList>
            <person name="Coleine C."/>
            <person name="Stajich J.E."/>
            <person name="Selbmann L."/>
        </authorList>
    </citation>
    <scope>NUCLEOTIDE SEQUENCE</scope>
    <source>
        <strain evidence="2">CCFEE 5810</strain>
    </source>
</reference>
<feature type="compositionally biased region" description="Polar residues" evidence="1">
    <location>
        <begin position="1"/>
        <end position="10"/>
    </location>
</feature>
<feature type="compositionally biased region" description="Acidic residues" evidence="1">
    <location>
        <begin position="103"/>
        <end position="115"/>
    </location>
</feature>
<organism evidence="2 3">
    <name type="scientific">Elasticomyces elasticus</name>
    <dbReference type="NCBI Taxonomy" id="574655"/>
    <lineage>
        <taxon>Eukaryota</taxon>
        <taxon>Fungi</taxon>
        <taxon>Dikarya</taxon>
        <taxon>Ascomycota</taxon>
        <taxon>Pezizomycotina</taxon>
        <taxon>Dothideomycetes</taxon>
        <taxon>Dothideomycetidae</taxon>
        <taxon>Mycosphaerellales</taxon>
        <taxon>Teratosphaeriaceae</taxon>
        <taxon>Elasticomyces</taxon>
    </lineage>
</organism>
<comment type="caution">
    <text evidence="2">The sequence shown here is derived from an EMBL/GenBank/DDBJ whole genome shotgun (WGS) entry which is preliminary data.</text>
</comment>
<name>A0AAN7VX18_9PEZI</name>
<dbReference type="EMBL" id="JAVRQU010000031">
    <property type="protein sequence ID" value="KAK5689482.1"/>
    <property type="molecule type" value="Genomic_DNA"/>
</dbReference>
<feature type="compositionally biased region" description="Basic residues" evidence="1">
    <location>
        <begin position="151"/>
        <end position="168"/>
    </location>
</feature>
<proteinExistence type="predicted"/>
<gene>
    <name evidence="2" type="ORF">LTR97_012822</name>
</gene>
<protein>
    <submittedName>
        <fullName evidence="2">Uncharacterized protein</fullName>
    </submittedName>
</protein>
<evidence type="ECO:0000313" key="3">
    <source>
        <dbReference type="Proteomes" id="UP001310594"/>
    </source>
</evidence>
<feature type="region of interest" description="Disordered" evidence="1">
    <location>
        <begin position="1"/>
        <end position="257"/>
    </location>
</feature>
<dbReference type="Proteomes" id="UP001310594">
    <property type="component" value="Unassembled WGS sequence"/>
</dbReference>
<accession>A0AAN7VX18</accession>